<gene>
    <name evidence="6" type="ORF">BC6307_20090</name>
</gene>
<dbReference type="Pfam" id="PF00465">
    <property type="entry name" value="Fe-ADH"/>
    <property type="match status" value="1"/>
</dbReference>
<keyword evidence="2" id="KW-0560">Oxidoreductase</keyword>
<feature type="binding site" evidence="4">
    <location>
        <begin position="91"/>
        <end position="95"/>
    </location>
    <ligand>
        <name>NAD(+)</name>
        <dbReference type="ChEBI" id="CHEBI:57540"/>
    </ligand>
</feature>
<keyword evidence="4" id="KW-0520">NAD</keyword>
<evidence type="ECO:0000256" key="2">
    <source>
        <dbReference type="ARBA" id="ARBA00023002"/>
    </source>
</evidence>
<dbReference type="EMBL" id="CP018866">
    <property type="protein sequence ID" value="AST93399.1"/>
    <property type="molecule type" value="Genomic_DNA"/>
</dbReference>
<dbReference type="SUPFAM" id="SSF56796">
    <property type="entry name" value="Dehydroquinate synthase-like"/>
    <property type="match status" value="1"/>
</dbReference>
<name>A0A223KV96_9BACI</name>
<dbReference type="CDD" id="cd08172">
    <property type="entry name" value="GlyDH-like"/>
    <property type="match status" value="1"/>
</dbReference>
<dbReference type="InterPro" id="IPR016205">
    <property type="entry name" value="Glycerol_DH"/>
</dbReference>
<reference evidence="6 7" key="1">
    <citation type="submission" date="2016-12" db="EMBL/GenBank/DDBJ databases">
        <title>The whole genome sequencing and assembly of Bacillus cohnii DSM 6307T strain.</title>
        <authorList>
            <person name="Lee Y.-J."/>
            <person name="Yi H."/>
            <person name="Bahn Y.-S."/>
            <person name="Kim J.F."/>
            <person name="Lee D.-W."/>
        </authorList>
    </citation>
    <scope>NUCLEOTIDE SEQUENCE [LARGE SCALE GENOMIC DNA]</scope>
    <source>
        <strain evidence="6 7">DSM 6307</strain>
    </source>
</reference>
<organism evidence="6 7">
    <name type="scientific">Sutcliffiella cohnii</name>
    <dbReference type="NCBI Taxonomy" id="33932"/>
    <lineage>
        <taxon>Bacteria</taxon>
        <taxon>Bacillati</taxon>
        <taxon>Bacillota</taxon>
        <taxon>Bacilli</taxon>
        <taxon>Bacillales</taxon>
        <taxon>Bacillaceae</taxon>
        <taxon>Sutcliffiella</taxon>
    </lineage>
</organism>
<feature type="binding site" evidence="3">
    <location>
        <position position="252"/>
    </location>
    <ligand>
        <name>glycerol</name>
        <dbReference type="ChEBI" id="CHEBI:17754"/>
    </ligand>
</feature>
<keyword evidence="1 3" id="KW-0479">Metal-binding</keyword>
<evidence type="ECO:0000313" key="6">
    <source>
        <dbReference type="EMBL" id="AST93399.1"/>
    </source>
</evidence>
<dbReference type="PANTHER" id="PTHR43616">
    <property type="entry name" value="GLYCEROL DEHYDROGENASE"/>
    <property type="match status" value="1"/>
</dbReference>
<evidence type="ECO:0000256" key="1">
    <source>
        <dbReference type="ARBA" id="ARBA00022723"/>
    </source>
</evidence>
<feature type="binding site" evidence="3">
    <location>
        <position position="269"/>
    </location>
    <ligand>
        <name>glycerol</name>
        <dbReference type="ChEBI" id="CHEBI:17754"/>
    </ligand>
</feature>
<dbReference type="Gene3D" id="1.20.1090.10">
    <property type="entry name" value="Dehydroquinate synthase-like - alpha domain"/>
    <property type="match status" value="1"/>
</dbReference>
<feature type="domain" description="Alcohol dehydrogenase iron-type/glycerol dehydrogenase GldA" evidence="5">
    <location>
        <begin position="7"/>
        <end position="143"/>
    </location>
</feature>
<feature type="binding site" evidence="3">
    <location>
        <position position="168"/>
    </location>
    <ligand>
        <name>glycerol</name>
        <dbReference type="ChEBI" id="CHEBI:17754"/>
    </ligand>
</feature>
<feature type="binding site" evidence="4">
    <location>
        <position position="122"/>
    </location>
    <ligand>
        <name>NAD(+)</name>
        <dbReference type="ChEBI" id="CHEBI:57540"/>
    </ligand>
</feature>
<comment type="cofactor">
    <cofactor evidence="3">
        <name>Zn(2+)</name>
        <dbReference type="ChEBI" id="CHEBI:29105"/>
    </cofactor>
    <text evidence="3">Binds 1 zinc ion per subunit.</text>
</comment>
<dbReference type="InterPro" id="IPR001670">
    <property type="entry name" value="ADH_Fe/GldA"/>
</dbReference>
<evidence type="ECO:0000259" key="5">
    <source>
        <dbReference type="Pfam" id="PF00465"/>
    </source>
</evidence>
<dbReference type="RefSeq" id="WP_066420820.1">
    <property type="nucleotide sequence ID" value="NZ_CP018866.1"/>
</dbReference>
<dbReference type="PIRSF" id="PIRSF000112">
    <property type="entry name" value="Glycerol_dehydrogenase"/>
    <property type="match status" value="1"/>
</dbReference>
<dbReference type="KEGG" id="bcoh:BC6307_20090"/>
<dbReference type="GO" id="GO:0016614">
    <property type="term" value="F:oxidoreductase activity, acting on CH-OH group of donors"/>
    <property type="evidence" value="ECO:0007669"/>
    <property type="project" value="InterPro"/>
</dbReference>
<dbReference type="GO" id="GO:0046872">
    <property type="term" value="F:metal ion binding"/>
    <property type="evidence" value="ECO:0007669"/>
    <property type="project" value="UniProtKB-KW"/>
</dbReference>
<dbReference type="AlphaFoldDB" id="A0A223KV96"/>
<accession>A0A223KV96</accession>
<keyword evidence="7" id="KW-1185">Reference proteome</keyword>
<dbReference type="PANTHER" id="PTHR43616:SF3">
    <property type="entry name" value="HYDROXYCARBOXYLATE DEHYDROGENASE A"/>
    <property type="match status" value="1"/>
</dbReference>
<feature type="binding site" evidence="4">
    <location>
        <position position="124"/>
    </location>
    <ligand>
        <name>NAD(+)</name>
        <dbReference type="ChEBI" id="CHEBI:57540"/>
    </ligand>
</feature>
<protein>
    <recommendedName>
        <fullName evidence="5">Alcohol dehydrogenase iron-type/glycerol dehydrogenase GldA domain-containing protein</fullName>
    </recommendedName>
</protein>
<dbReference type="Gene3D" id="3.40.50.1970">
    <property type="match status" value="1"/>
</dbReference>
<proteinExistence type="predicted"/>
<feature type="binding site" evidence="4">
    <location>
        <position position="128"/>
    </location>
    <ligand>
        <name>NAD(+)</name>
        <dbReference type="ChEBI" id="CHEBI:57540"/>
    </ligand>
</feature>
<dbReference type="STRING" id="1314751.GCA_001591425_04493"/>
<keyword evidence="3" id="KW-0862">Zinc</keyword>
<evidence type="ECO:0000256" key="3">
    <source>
        <dbReference type="PIRSR" id="PIRSR000112-1"/>
    </source>
</evidence>
<evidence type="ECO:0000256" key="4">
    <source>
        <dbReference type="PIRSR" id="PIRSR000112-3"/>
    </source>
</evidence>
<dbReference type="Proteomes" id="UP000215224">
    <property type="component" value="Chromosome"/>
</dbReference>
<sequence length="360" mass="39738">MIVRGAPNNYQCRVGVLDDLEVILQNEGYQKVLCITGEKSLEAASNYLPNFSTVSVSFETYNGECSPSEVQRYHRIIEREQYDAIIGLGGGKVLDLTKTVGDSVKKDVILIPTLAATCAAWTPLSVLYDDEGSFIRFEYYSKSTFYVLVEPRIISEAPVQFLKAGIGDTLAKWYEAKSLIHSLDPLPVSVQIALQAARLCKDLLLEKSLPAIEAVEAQKVTDDLLAVVEANILLGGMVGGYGDYYGRVAAAHSVHNALTHIRACHSLLHGEKVAYGVLVQLALEKEWDEIELLLPLYEKLGLPASLESLGLTLQNSEELDLIAEKTLLPSESIHYMKDSYKKADIISAIEKLQAYKKITR</sequence>
<evidence type="ECO:0000313" key="7">
    <source>
        <dbReference type="Proteomes" id="UP000215224"/>
    </source>
</evidence>